<sequence>MFMDDEGQPFNPFSVGPSVNNKPYEYEIPSSPTYPPPVFATWPPPKELANRSISQGTLTKKEASEMKLVRSQRGEVALSKAINEEMAAAKQLAADERRIYAGREPKAHLSEARCRDNKSHDSVTTLLPVRDHRSKSSLMSQVDGVSTAASRKSVHSAVGPKMASNISVHSLASAQRMESNITLKQTKGTTDTTKSGHTEADHVSRAGAGAHQVNRYSRASLKSQTVAQQEDNVSRASVHQANKASIKSESSDLQANKTSRISIKSIDSANQADKISRISIRSQTGDNVPRTNIKKNNAVESMKRASLKELAESVKKELELSMQTTKSLAEKAALLSDRLKAGNEFKHNRFNSLDRGMYTTTEPLKRCREDRMAFWFKDAVIS</sequence>
<proteinExistence type="predicted"/>
<dbReference type="eggNOG" id="ENOG502TBS0">
    <property type="taxonomic scope" value="Eukaryota"/>
</dbReference>
<reference evidence="2 3" key="1">
    <citation type="journal article" date="2007" name="Nature">
        <title>Evolution of genes and genomes on the Drosophila phylogeny.</title>
        <authorList>
            <consortium name="Drosophila 12 Genomes Consortium"/>
            <person name="Clark A.G."/>
            <person name="Eisen M.B."/>
            <person name="Smith D.R."/>
            <person name="Bergman C.M."/>
            <person name="Oliver B."/>
            <person name="Markow T.A."/>
            <person name="Kaufman T.C."/>
            <person name="Kellis M."/>
            <person name="Gelbart W."/>
            <person name="Iyer V.N."/>
            <person name="Pollard D.A."/>
            <person name="Sackton T.B."/>
            <person name="Larracuente A.M."/>
            <person name="Singh N.D."/>
            <person name="Abad J.P."/>
            <person name="Abt D.N."/>
            <person name="Adryan B."/>
            <person name="Aguade M."/>
            <person name="Akashi H."/>
            <person name="Anderson W.W."/>
            <person name="Aquadro C.F."/>
            <person name="Ardell D.H."/>
            <person name="Arguello R."/>
            <person name="Artieri C.G."/>
            <person name="Barbash D.A."/>
            <person name="Barker D."/>
            <person name="Barsanti P."/>
            <person name="Batterham P."/>
            <person name="Batzoglou S."/>
            <person name="Begun D."/>
            <person name="Bhutkar A."/>
            <person name="Blanco E."/>
            <person name="Bosak S.A."/>
            <person name="Bradley R.K."/>
            <person name="Brand A.D."/>
            <person name="Brent M.R."/>
            <person name="Brooks A.N."/>
            <person name="Brown R.H."/>
            <person name="Butlin R.K."/>
            <person name="Caggese C."/>
            <person name="Calvi B.R."/>
            <person name="Bernardo de Carvalho A."/>
            <person name="Caspi A."/>
            <person name="Castrezana S."/>
            <person name="Celniker S.E."/>
            <person name="Chang J.L."/>
            <person name="Chapple C."/>
            <person name="Chatterji S."/>
            <person name="Chinwalla A."/>
            <person name="Civetta A."/>
            <person name="Clifton S.W."/>
            <person name="Comeron J.M."/>
            <person name="Costello J.C."/>
            <person name="Coyne J.A."/>
            <person name="Daub J."/>
            <person name="David R.G."/>
            <person name="Delcher A.L."/>
            <person name="Delehaunty K."/>
            <person name="Do C.B."/>
            <person name="Ebling H."/>
            <person name="Edwards K."/>
            <person name="Eickbush T."/>
            <person name="Evans J.D."/>
            <person name="Filipski A."/>
            <person name="Findeiss S."/>
            <person name="Freyhult E."/>
            <person name="Fulton L."/>
            <person name="Fulton R."/>
            <person name="Garcia A.C."/>
            <person name="Gardiner A."/>
            <person name="Garfield D.A."/>
            <person name="Garvin B.E."/>
            <person name="Gibson G."/>
            <person name="Gilbert D."/>
            <person name="Gnerre S."/>
            <person name="Godfrey J."/>
            <person name="Good R."/>
            <person name="Gotea V."/>
            <person name="Gravely B."/>
            <person name="Greenberg A.J."/>
            <person name="Griffiths-Jones S."/>
            <person name="Gross S."/>
            <person name="Guigo R."/>
            <person name="Gustafson E.A."/>
            <person name="Haerty W."/>
            <person name="Hahn M.W."/>
            <person name="Halligan D.L."/>
            <person name="Halpern A.L."/>
            <person name="Halter G.M."/>
            <person name="Han M.V."/>
            <person name="Heger A."/>
            <person name="Hillier L."/>
            <person name="Hinrichs A.S."/>
            <person name="Holmes I."/>
            <person name="Hoskins R.A."/>
            <person name="Hubisz M.J."/>
            <person name="Hultmark D."/>
            <person name="Huntley M.A."/>
            <person name="Jaffe D.B."/>
            <person name="Jagadeeshan S."/>
            <person name="Jeck W.R."/>
            <person name="Johnson J."/>
            <person name="Jones C.D."/>
            <person name="Jordan W.C."/>
            <person name="Karpen G.H."/>
            <person name="Kataoka E."/>
            <person name="Keightley P.D."/>
            <person name="Kheradpour P."/>
            <person name="Kirkness E.F."/>
            <person name="Koerich L.B."/>
            <person name="Kristiansen K."/>
            <person name="Kudrna D."/>
            <person name="Kulathinal R.J."/>
            <person name="Kumar S."/>
            <person name="Kwok R."/>
            <person name="Lander E."/>
            <person name="Langley C.H."/>
            <person name="Lapoint R."/>
            <person name="Lazzaro B.P."/>
            <person name="Lee S.J."/>
            <person name="Levesque L."/>
            <person name="Li R."/>
            <person name="Lin C.F."/>
            <person name="Lin M.F."/>
            <person name="Lindblad-Toh K."/>
            <person name="Llopart A."/>
            <person name="Long M."/>
            <person name="Low L."/>
            <person name="Lozovsky E."/>
            <person name="Lu J."/>
            <person name="Luo M."/>
            <person name="Machado C.A."/>
            <person name="Makalowski W."/>
            <person name="Marzo M."/>
            <person name="Matsuda M."/>
            <person name="Matzkin L."/>
            <person name="McAllister B."/>
            <person name="McBride C.S."/>
            <person name="McKernan B."/>
            <person name="McKernan K."/>
            <person name="Mendez-Lago M."/>
            <person name="Minx P."/>
            <person name="Mollenhauer M.U."/>
            <person name="Montooth K."/>
            <person name="Mount S.M."/>
            <person name="Mu X."/>
            <person name="Myers E."/>
            <person name="Negre B."/>
            <person name="Newfeld S."/>
            <person name="Nielsen R."/>
            <person name="Noor M.A."/>
            <person name="O'Grady P."/>
            <person name="Pachter L."/>
            <person name="Papaceit M."/>
            <person name="Parisi M.J."/>
            <person name="Parisi M."/>
            <person name="Parts L."/>
            <person name="Pedersen J.S."/>
            <person name="Pesole G."/>
            <person name="Phillippy A.M."/>
            <person name="Ponting C.P."/>
            <person name="Pop M."/>
            <person name="Porcelli D."/>
            <person name="Powell J.R."/>
            <person name="Prohaska S."/>
            <person name="Pruitt K."/>
            <person name="Puig M."/>
            <person name="Quesneville H."/>
            <person name="Ram K.R."/>
            <person name="Rand D."/>
            <person name="Rasmussen M.D."/>
            <person name="Reed L.K."/>
            <person name="Reenan R."/>
            <person name="Reily A."/>
            <person name="Remington K.A."/>
            <person name="Rieger T.T."/>
            <person name="Ritchie M.G."/>
            <person name="Robin C."/>
            <person name="Rogers Y.H."/>
            <person name="Rohde C."/>
            <person name="Rozas J."/>
            <person name="Rubenfield M.J."/>
            <person name="Ruiz A."/>
            <person name="Russo S."/>
            <person name="Salzberg S.L."/>
            <person name="Sanchez-Gracia A."/>
            <person name="Saranga D.J."/>
            <person name="Sato H."/>
            <person name="Schaeffer S.W."/>
            <person name="Schatz M.C."/>
            <person name="Schlenke T."/>
            <person name="Schwartz R."/>
            <person name="Segarra C."/>
            <person name="Singh R.S."/>
            <person name="Sirot L."/>
            <person name="Sirota M."/>
            <person name="Sisneros N.B."/>
            <person name="Smith C.D."/>
            <person name="Smith T.F."/>
            <person name="Spieth J."/>
            <person name="Stage D.E."/>
            <person name="Stark A."/>
            <person name="Stephan W."/>
            <person name="Strausberg R.L."/>
            <person name="Strempel S."/>
            <person name="Sturgill D."/>
            <person name="Sutton G."/>
            <person name="Sutton G.G."/>
            <person name="Tao W."/>
            <person name="Teichmann S."/>
            <person name="Tobari Y.N."/>
            <person name="Tomimura Y."/>
            <person name="Tsolas J.M."/>
            <person name="Valente V.L."/>
            <person name="Venter E."/>
            <person name="Venter J.C."/>
            <person name="Vicario S."/>
            <person name="Vieira F.G."/>
            <person name="Vilella A.J."/>
            <person name="Villasante A."/>
            <person name="Walenz B."/>
            <person name="Wang J."/>
            <person name="Wasserman M."/>
            <person name="Watts T."/>
            <person name="Wilson D."/>
            <person name="Wilson R.K."/>
            <person name="Wing R.A."/>
            <person name="Wolfner M.F."/>
            <person name="Wong A."/>
            <person name="Wong G.K."/>
            <person name="Wu C.I."/>
            <person name="Wu G."/>
            <person name="Yamamoto D."/>
            <person name="Yang H.P."/>
            <person name="Yang S.P."/>
            <person name="Yorke J.A."/>
            <person name="Yoshida K."/>
            <person name="Zdobnov E."/>
            <person name="Zhang P."/>
            <person name="Zhang Y."/>
            <person name="Zimin A.V."/>
            <person name="Baldwin J."/>
            <person name="Abdouelleil A."/>
            <person name="Abdulkadir J."/>
            <person name="Abebe A."/>
            <person name="Abera B."/>
            <person name="Abreu J."/>
            <person name="Acer S.C."/>
            <person name="Aftuck L."/>
            <person name="Alexander A."/>
            <person name="An P."/>
            <person name="Anderson E."/>
            <person name="Anderson S."/>
            <person name="Arachi H."/>
            <person name="Azer M."/>
            <person name="Bachantsang P."/>
            <person name="Barry A."/>
            <person name="Bayul T."/>
            <person name="Berlin A."/>
            <person name="Bessette D."/>
            <person name="Bloom T."/>
            <person name="Blye J."/>
            <person name="Boguslavskiy L."/>
            <person name="Bonnet C."/>
            <person name="Boukhgalter B."/>
            <person name="Bourzgui I."/>
            <person name="Brown A."/>
            <person name="Cahill P."/>
            <person name="Channer S."/>
            <person name="Cheshatsang Y."/>
            <person name="Chuda L."/>
            <person name="Citroen M."/>
            <person name="Collymore A."/>
            <person name="Cooke P."/>
            <person name="Costello M."/>
            <person name="D'Aco K."/>
            <person name="Daza R."/>
            <person name="De Haan G."/>
            <person name="DeGray S."/>
            <person name="DeMaso C."/>
            <person name="Dhargay N."/>
            <person name="Dooley K."/>
            <person name="Dooley E."/>
            <person name="Doricent M."/>
            <person name="Dorje P."/>
            <person name="Dorjee K."/>
            <person name="Dupes A."/>
            <person name="Elong R."/>
            <person name="Falk J."/>
            <person name="Farina A."/>
            <person name="Faro S."/>
            <person name="Ferguson D."/>
            <person name="Fisher S."/>
            <person name="Foley C.D."/>
            <person name="Franke A."/>
            <person name="Friedrich D."/>
            <person name="Gadbois L."/>
            <person name="Gearin G."/>
            <person name="Gearin C.R."/>
            <person name="Giannoukos G."/>
            <person name="Goode T."/>
            <person name="Graham J."/>
            <person name="Grandbois E."/>
            <person name="Grewal S."/>
            <person name="Gyaltsen K."/>
            <person name="Hafez N."/>
            <person name="Hagos B."/>
            <person name="Hall J."/>
            <person name="Henson C."/>
            <person name="Hollinger A."/>
            <person name="Honan T."/>
            <person name="Huard M.D."/>
            <person name="Hughes L."/>
            <person name="Hurhula B."/>
            <person name="Husby M.E."/>
            <person name="Kamat A."/>
            <person name="Kanga B."/>
            <person name="Kashin S."/>
            <person name="Khazanovich D."/>
            <person name="Kisner P."/>
            <person name="Lance K."/>
            <person name="Lara M."/>
            <person name="Lee W."/>
            <person name="Lennon N."/>
            <person name="Letendre F."/>
            <person name="LeVine R."/>
            <person name="Lipovsky A."/>
            <person name="Liu X."/>
            <person name="Liu J."/>
            <person name="Liu S."/>
            <person name="Lokyitsang T."/>
            <person name="Lokyitsang Y."/>
            <person name="Lubonja R."/>
            <person name="Lui A."/>
            <person name="MacDonald P."/>
            <person name="Magnisalis V."/>
            <person name="Maru K."/>
            <person name="Matthews C."/>
            <person name="McCusker W."/>
            <person name="McDonough S."/>
            <person name="Mehta T."/>
            <person name="Meldrim J."/>
            <person name="Meneus L."/>
            <person name="Mihai O."/>
            <person name="Mihalev A."/>
            <person name="Mihova T."/>
            <person name="Mittelman R."/>
            <person name="Mlenga V."/>
            <person name="Montmayeur A."/>
            <person name="Mulrain L."/>
            <person name="Navidi A."/>
            <person name="Naylor J."/>
            <person name="Negash T."/>
            <person name="Nguyen T."/>
            <person name="Nguyen N."/>
            <person name="Nicol R."/>
            <person name="Norbu C."/>
            <person name="Norbu N."/>
            <person name="Novod N."/>
            <person name="O'Neill B."/>
            <person name="Osman S."/>
            <person name="Markiewicz E."/>
            <person name="Oyono O.L."/>
            <person name="Patti C."/>
            <person name="Phunkhang P."/>
            <person name="Pierre F."/>
            <person name="Priest M."/>
            <person name="Raghuraman S."/>
            <person name="Rege F."/>
            <person name="Reyes R."/>
            <person name="Rise C."/>
            <person name="Rogov P."/>
            <person name="Ross K."/>
            <person name="Ryan E."/>
            <person name="Settipalli S."/>
            <person name="Shea T."/>
            <person name="Sherpa N."/>
            <person name="Shi L."/>
            <person name="Shih D."/>
            <person name="Sparrow T."/>
            <person name="Spaulding J."/>
            <person name="Stalker J."/>
            <person name="Stange-Thomann N."/>
            <person name="Stavropoulos S."/>
            <person name="Stone C."/>
            <person name="Strader C."/>
            <person name="Tesfaye S."/>
            <person name="Thomson T."/>
            <person name="Thoulutsang Y."/>
            <person name="Thoulutsang D."/>
            <person name="Topham K."/>
            <person name="Topping I."/>
            <person name="Tsamla T."/>
            <person name="Vassiliev H."/>
            <person name="Vo A."/>
            <person name="Wangchuk T."/>
            <person name="Wangdi T."/>
            <person name="Weiand M."/>
            <person name="Wilkinson J."/>
            <person name="Wilson A."/>
            <person name="Yadav S."/>
            <person name="Young G."/>
            <person name="Yu Q."/>
            <person name="Zembek L."/>
            <person name="Zhong D."/>
            <person name="Zimmer A."/>
            <person name="Zwirko Z."/>
            <person name="Jaffe D.B."/>
            <person name="Alvarez P."/>
            <person name="Brockman W."/>
            <person name="Butler J."/>
            <person name="Chin C."/>
            <person name="Gnerre S."/>
            <person name="Grabherr M."/>
            <person name="Kleber M."/>
            <person name="Mauceli E."/>
            <person name="MacCallum I."/>
        </authorList>
    </citation>
    <scope>NUCLEOTIDE SEQUENCE [LARGE SCALE GENOMIC DNA]</scope>
    <source>
        <strain evidence="3">Tucson 15287-2541.00</strain>
    </source>
</reference>
<feature type="region of interest" description="Disordered" evidence="1">
    <location>
        <begin position="187"/>
        <end position="256"/>
    </location>
</feature>
<dbReference type="EMBL" id="CH916368">
    <property type="protein sequence ID" value="EDW03682.1"/>
    <property type="molecule type" value="Genomic_DNA"/>
</dbReference>
<evidence type="ECO:0000256" key="1">
    <source>
        <dbReference type="SAM" id="MobiDB-lite"/>
    </source>
</evidence>
<accession>B4JEG2</accession>
<dbReference type="Proteomes" id="UP000001070">
    <property type="component" value="Unassembled WGS sequence"/>
</dbReference>
<name>B4JEG2_DROGR</name>
<feature type="compositionally biased region" description="Basic and acidic residues" evidence="1">
    <location>
        <begin position="194"/>
        <end position="204"/>
    </location>
</feature>
<gene>
    <name evidence="2" type="primary">Dgri\GH11368</name>
    <name evidence="2" type="ORF">Dgri_GH11368</name>
</gene>
<dbReference type="STRING" id="7222.B4JEG2"/>
<organism evidence="3">
    <name type="scientific">Drosophila grimshawi</name>
    <name type="common">Hawaiian fruit fly</name>
    <name type="synonym">Idiomyia grimshawi</name>
    <dbReference type="NCBI Taxonomy" id="7222"/>
    <lineage>
        <taxon>Eukaryota</taxon>
        <taxon>Metazoa</taxon>
        <taxon>Ecdysozoa</taxon>
        <taxon>Arthropoda</taxon>
        <taxon>Hexapoda</taxon>
        <taxon>Insecta</taxon>
        <taxon>Pterygota</taxon>
        <taxon>Neoptera</taxon>
        <taxon>Endopterygota</taxon>
        <taxon>Diptera</taxon>
        <taxon>Brachycera</taxon>
        <taxon>Muscomorpha</taxon>
        <taxon>Ephydroidea</taxon>
        <taxon>Drosophilidae</taxon>
        <taxon>Drosophila</taxon>
        <taxon>Hawaiian Drosophila</taxon>
    </lineage>
</organism>
<evidence type="ECO:0000313" key="3">
    <source>
        <dbReference type="Proteomes" id="UP000001070"/>
    </source>
</evidence>
<evidence type="ECO:0000313" key="2">
    <source>
        <dbReference type="EMBL" id="EDW03682.1"/>
    </source>
</evidence>
<dbReference type="AlphaFoldDB" id="B4JEG2"/>
<protein>
    <submittedName>
        <fullName evidence="2">GH11368</fullName>
    </submittedName>
</protein>
<dbReference type="HOGENOM" id="CLU_065662_0_0_1"/>
<dbReference type="KEGG" id="dgr:6561546"/>
<keyword evidence="3" id="KW-1185">Reference proteome</keyword>
<feature type="compositionally biased region" description="Polar residues" evidence="1">
    <location>
        <begin position="214"/>
        <end position="256"/>
    </location>
</feature>
<dbReference type="OrthoDB" id="7883851at2759"/>
<dbReference type="InParanoid" id="B4JEG2"/>
<dbReference type="OMA" id="RMSFWFQ"/>
<dbReference type="PhylomeDB" id="B4JEG2"/>